<dbReference type="OrthoDB" id="9798180at2"/>
<proteinExistence type="predicted"/>
<feature type="transmembrane region" description="Helical" evidence="1">
    <location>
        <begin position="263"/>
        <end position="289"/>
    </location>
</feature>
<dbReference type="Gene3D" id="3.40.30.10">
    <property type="entry name" value="Glutaredoxin"/>
    <property type="match status" value="1"/>
</dbReference>
<organism evidence="2 3">
    <name type="scientific">Legionella waltersii</name>
    <dbReference type="NCBI Taxonomy" id="66969"/>
    <lineage>
        <taxon>Bacteria</taxon>
        <taxon>Pseudomonadati</taxon>
        <taxon>Pseudomonadota</taxon>
        <taxon>Gammaproteobacteria</taxon>
        <taxon>Legionellales</taxon>
        <taxon>Legionellaceae</taxon>
        <taxon>Legionella</taxon>
    </lineage>
</organism>
<evidence type="ECO:0000313" key="2">
    <source>
        <dbReference type="EMBL" id="KTD74808.1"/>
    </source>
</evidence>
<reference evidence="2 3" key="1">
    <citation type="submission" date="2015-11" db="EMBL/GenBank/DDBJ databases">
        <title>Genomic analysis of 38 Legionella species identifies large and diverse effector repertoires.</title>
        <authorList>
            <person name="Burstein D."/>
            <person name="Amaro F."/>
            <person name="Zusman T."/>
            <person name="Lifshitz Z."/>
            <person name="Cohen O."/>
            <person name="Gilbert J.A."/>
            <person name="Pupko T."/>
            <person name="Shuman H.A."/>
            <person name="Segal G."/>
        </authorList>
    </citation>
    <scope>NUCLEOTIDE SEQUENCE [LARGE SCALE GENOMIC DNA]</scope>
    <source>
        <strain evidence="2 3">ATCC 51914</strain>
    </source>
</reference>
<evidence type="ECO:0000256" key="1">
    <source>
        <dbReference type="SAM" id="Phobius"/>
    </source>
</evidence>
<keyword evidence="1" id="KW-1133">Transmembrane helix</keyword>
<gene>
    <name evidence="2" type="ORF">Lwal_2849</name>
</gene>
<feature type="transmembrane region" description="Helical" evidence="1">
    <location>
        <begin position="309"/>
        <end position="330"/>
    </location>
</feature>
<dbReference type="Proteomes" id="UP000054729">
    <property type="component" value="Unassembled WGS sequence"/>
</dbReference>
<dbReference type="PATRIC" id="fig|66969.6.peg.3088"/>
<name>A0A0W1A0F2_9GAMM</name>
<protein>
    <recommendedName>
        <fullName evidence="4">Thioredoxin domain-containing protein</fullName>
    </recommendedName>
</protein>
<keyword evidence="1" id="KW-0812">Transmembrane</keyword>
<dbReference type="AlphaFoldDB" id="A0A0W1A0F2"/>
<dbReference type="RefSeq" id="WP_058481467.1">
    <property type="nucleotide sequence ID" value="NZ_CAAAIQ010000012.1"/>
</dbReference>
<keyword evidence="1" id="KW-0472">Membrane</keyword>
<dbReference type="InterPro" id="IPR036249">
    <property type="entry name" value="Thioredoxin-like_sf"/>
</dbReference>
<feature type="transmembrane region" description="Helical" evidence="1">
    <location>
        <begin position="228"/>
        <end position="251"/>
    </location>
</feature>
<keyword evidence="3" id="KW-1185">Reference proteome</keyword>
<dbReference type="EMBL" id="LNZB01000060">
    <property type="protein sequence ID" value="KTD74808.1"/>
    <property type="molecule type" value="Genomic_DNA"/>
</dbReference>
<sequence>MKQLLRVLLVYVSFISFLFAAESSSIWFTKNKDNKEVSVNVELYISSTCPYCQKADEFFKSIESQNPWMHVTRYFINQQESSLKLFNERLILLDQTDFAVPSIVFCKSRWVGFASAETTGKELLKGIKFCKEQIEKDGKLSSATISTLNRLGNVNVISANMTENPTPAKYILTVALIDAFNPCSLFCLITFFALLFLKGMNKQPMLTGFLFILMIAVVHFLQQKFITGYFIILPWLRIPGAIIGLIGFYSMGHYFRGRSIRRIFLPLSLLIGLMVYIYQQTCVVNWTYVFQQWLSTQDSGQVIKAMYQLVYQLVYVLPLMLIMLLYKLIFSLKIFAKMAKKLDLIGVLVMLAISLLLIIYPYSLSNNALSMFIWVFMVIAGWILSYFYTPTIESE</sequence>
<dbReference type="STRING" id="66969.Lwal_2849"/>
<comment type="caution">
    <text evidence="2">The sequence shown here is derived from an EMBL/GenBank/DDBJ whole genome shotgun (WGS) entry which is preliminary data.</text>
</comment>
<evidence type="ECO:0008006" key="4">
    <source>
        <dbReference type="Google" id="ProtNLM"/>
    </source>
</evidence>
<evidence type="ECO:0000313" key="3">
    <source>
        <dbReference type="Proteomes" id="UP000054729"/>
    </source>
</evidence>
<feature type="transmembrane region" description="Helical" evidence="1">
    <location>
        <begin position="204"/>
        <end position="222"/>
    </location>
</feature>
<feature type="transmembrane region" description="Helical" evidence="1">
    <location>
        <begin position="342"/>
        <end position="362"/>
    </location>
</feature>
<accession>A0A0W1A0F2</accession>
<dbReference type="SUPFAM" id="SSF52833">
    <property type="entry name" value="Thioredoxin-like"/>
    <property type="match status" value="1"/>
</dbReference>
<feature type="transmembrane region" description="Helical" evidence="1">
    <location>
        <begin position="170"/>
        <end position="197"/>
    </location>
</feature>
<feature type="transmembrane region" description="Helical" evidence="1">
    <location>
        <begin position="368"/>
        <end position="389"/>
    </location>
</feature>